<keyword evidence="7" id="KW-0808">Transferase</keyword>
<feature type="transmembrane region" description="Helical" evidence="20">
    <location>
        <begin position="274"/>
        <end position="300"/>
    </location>
</feature>
<dbReference type="InterPro" id="IPR050528">
    <property type="entry name" value="L-type_Lectin-RKs"/>
</dbReference>
<dbReference type="InterPro" id="IPR001220">
    <property type="entry name" value="Legume_lectin_dom"/>
</dbReference>
<dbReference type="PANTHER" id="PTHR27007">
    <property type="match status" value="1"/>
</dbReference>
<dbReference type="EMBL" id="JACMSC010000007">
    <property type="protein sequence ID" value="KAG6515014.1"/>
    <property type="molecule type" value="Genomic_DNA"/>
</dbReference>
<evidence type="ECO:0000256" key="3">
    <source>
        <dbReference type="ARBA" id="ARBA00010217"/>
    </source>
</evidence>
<evidence type="ECO:0000256" key="6">
    <source>
        <dbReference type="ARBA" id="ARBA00022527"/>
    </source>
</evidence>
<dbReference type="InterPro" id="IPR013320">
    <property type="entry name" value="ConA-like_dom_sf"/>
</dbReference>
<dbReference type="Pfam" id="PF00139">
    <property type="entry name" value="Lectin_legB"/>
    <property type="match status" value="1"/>
</dbReference>
<keyword evidence="10" id="KW-0430">Lectin</keyword>
<keyword evidence="15 20" id="KW-0472">Membrane</keyword>
<dbReference type="PROSITE" id="PS00108">
    <property type="entry name" value="PROTEIN_KINASE_ST"/>
    <property type="match status" value="1"/>
</dbReference>
<comment type="similarity">
    <text evidence="3">In the C-terminal section; belongs to the protein kinase superfamily. Ser/Thr protein kinase family.</text>
</comment>
<evidence type="ECO:0000256" key="8">
    <source>
        <dbReference type="ARBA" id="ARBA00022692"/>
    </source>
</evidence>
<protein>
    <recommendedName>
        <fullName evidence="4">non-specific serine/threonine protein kinase</fullName>
        <ecNumber evidence="4">2.7.11.1</ecNumber>
    </recommendedName>
</protein>
<organism evidence="22 23">
    <name type="scientific">Zingiber officinale</name>
    <name type="common">Ginger</name>
    <name type="synonym">Amomum zingiber</name>
    <dbReference type="NCBI Taxonomy" id="94328"/>
    <lineage>
        <taxon>Eukaryota</taxon>
        <taxon>Viridiplantae</taxon>
        <taxon>Streptophyta</taxon>
        <taxon>Embryophyta</taxon>
        <taxon>Tracheophyta</taxon>
        <taxon>Spermatophyta</taxon>
        <taxon>Magnoliopsida</taxon>
        <taxon>Liliopsida</taxon>
        <taxon>Zingiberales</taxon>
        <taxon>Zingiberaceae</taxon>
        <taxon>Zingiber</taxon>
    </lineage>
</organism>
<dbReference type="PROSITE" id="PS00307">
    <property type="entry name" value="LECTIN_LEGUME_BETA"/>
    <property type="match status" value="1"/>
</dbReference>
<evidence type="ECO:0000256" key="12">
    <source>
        <dbReference type="ARBA" id="ARBA00022777"/>
    </source>
</evidence>
<feature type="domain" description="Protein kinase" evidence="21">
    <location>
        <begin position="335"/>
        <end position="608"/>
    </location>
</feature>
<keyword evidence="9" id="KW-0732">Signal</keyword>
<keyword evidence="8 20" id="KW-0812">Transmembrane</keyword>
<evidence type="ECO:0000256" key="7">
    <source>
        <dbReference type="ARBA" id="ARBA00022679"/>
    </source>
</evidence>
<dbReference type="Pfam" id="PF00069">
    <property type="entry name" value="Pkinase"/>
    <property type="match status" value="1"/>
</dbReference>
<evidence type="ECO:0000256" key="14">
    <source>
        <dbReference type="ARBA" id="ARBA00022989"/>
    </source>
</evidence>
<evidence type="ECO:0000256" key="1">
    <source>
        <dbReference type="ARBA" id="ARBA00004251"/>
    </source>
</evidence>
<dbReference type="InterPro" id="IPR017441">
    <property type="entry name" value="Protein_kinase_ATP_BS"/>
</dbReference>
<dbReference type="AlphaFoldDB" id="A0A8J5LEJ6"/>
<evidence type="ECO:0000313" key="23">
    <source>
        <dbReference type="Proteomes" id="UP000734854"/>
    </source>
</evidence>
<evidence type="ECO:0000256" key="19">
    <source>
        <dbReference type="SAM" id="MobiDB-lite"/>
    </source>
</evidence>
<evidence type="ECO:0000256" key="2">
    <source>
        <dbReference type="ARBA" id="ARBA00008536"/>
    </source>
</evidence>
<keyword evidence="6" id="KW-0723">Serine/threonine-protein kinase</keyword>
<comment type="similarity">
    <text evidence="2">In the N-terminal section; belongs to the leguminous lectin family.</text>
</comment>
<feature type="region of interest" description="Disordered" evidence="19">
    <location>
        <begin position="696"/>
        <end position="726"/>
    </location>
</feature>
<accession>A0A8J5LEJ6</accession>
<dbReference type="CDD" id="cd06899">
    <property type="entry name" value="lectin_legume_LecRK_Arcelin_ConA"/>
    <property type="match status" value="1"/>
</dbReference>
<dbReference type="InterPro" id="IPR000719">
    <property type="entry name" value="Prot_kinase_dom"/>
</dbReference>
<dbReference type="InterPro" id="IPR008271">
    <property type="entry name" value="Ser/Thr_kinase_AS"/>
</dbReference>
<keyword evidence="14 20" id="KW-1133">Transmembrane helix</keyword>
<evidence type="ECO:0000256" key="16">
    <source>
        <dbReference type="ARBA" id="ARBA00023170"/>
    </source>
</evidence>
<keyword evidence="23" id="KW-1185">Reference proteome</keyword>
<dbReference type="SUPFAM" id="SSF56112">
    <property type="entry name" value="Protein kinase-like (PK-like)"/>
    <property type="match status" value="1"/>
</dbReference>
<proteinExistence type="inferred from homology"/>
<evidence type="ECO:0000259" key="21">
    <source>
        <dbReference type="PROSITE" id="PS50011"/>
    </source>
</evidence>
<dbReference type="GO" id="GO:0002229">
    <property type="term" value="P:defense response to oomycetes"/>
    <property type="evidence" value="ECO:0007669"/>
    <property type="project" value="UniProtKB-ARBA"/>
</dbReference>
<dbReference type="EC" id="2.7.11.1" evidence="4"/>
<evidence type="ECO:0000256" key="20">
    <source>
        <dbReference type="SAM" id="Phobius"/>
    </source>
</evidence>
<dbReference type="GO" id="GO:0030246">
    <property type="term" value="F:carbohydrate binding"/>
    <property type="evidence" value="ECO:0007669"/>
    <property type="project" value="UniProtKB-KW"/>
</dbReference>
<dbReference type="Gene3D" id="2.60.120.200">
    <property type="match status" value="1"/>
</dbReference>
<evidence type="ECO:0000256" key="5">
    <source>
        <dbReference type="ARBA" id="ARBA00022475"/>
    </source>
</evidence>
<keyword evidence="11 18" id="KW-0547">Nucleotide-binding</keyword>
<comment type="caution">
    <text evidence="22">The sequence shown here is derived from an EMBL/GenBank/DDBJ whole genome shotgun (WGS) entry which is preliminary data.</text>
</comment>
<evidence type="ECO:0000313" key="22">
    <source>
        <dbReference type="EMBL" id="KAG6515014.1"/>
    </source>
</evidence>
<evidence type="ECO:0000256" key="15">
    <source>
        <dbReference type="ARBA" id="ARBA00023136"/>
    </source>
</evidence>
<dbReference type="Proteomes" id="UP000734854">
    <property type="component" value="Unassembled WGS sequence"/>
</dbReference>
<sequence length="726" mass="80325">MIMEKDWSLISPFVLFFSAVIISIPPASSLSFDLSSFGQGENLVLNQSDATLNGSEINLTQYPMQYATGRVEYGDPLFLWDSGTGNLTDFTTRFSFVIDSFNGSEYADGLAFFLTPFNSSKPPYSRGGFLGLFSNSSLTNYTAVEVAVEFDTFSNDWDPKGVHIGIDVDSIVSNVTAPWNADAGIRAGREATAWVSYNSTTHNLSVLVGYASDPTSTAGIFLIVDLRDVLPEMVGIGFSATTGNLTATHTILSWSFNSTLQLPQDGRGSKKEEVVGITVGTAAGVVAMAVMIACGLIWWWRKPRIDDALSVWFAREVSGPREFNYEVLASAASNFSPEVKLGGGGFGSVYRGQLNDRHVAIKKVAREGEQGITEYISEVTIISRLHHRNLVELVGWCHRREREEYLLVYEFMPQGSLDKSLYSSSECMPWPRRREVALGLAAALRYLHHECKPSVVHRDVKPSNVMLDSEYNAKLGDFGLARLLDGDCDGDQRQASTLAGTRPYMAPEYCHDGKFSTKTDVYSFGIVALDIACGRKPREVEMQLVEWVWELYGRGEILDAADRRLTGEFDGCEMERLMVVGLWCAHPDCNQRPTIQEAIRVLRSEKRLPELPPTRPRQVFRHPSEEVFSSAVSNLSSLDGRKSLSISLLPLASPTSSVVAVDVDVGLRNHDLLLGLEKAAPSHVVHKHKPLLLPRVSSASPSRIAREHKPPPPFLARQQRHLFPDH</sequence>
<evidence type="ECO:0000256" key="18">
    <source>
        <dbReference type="PROSITE-ProRule" id="PRU10141"/>
    </source>
</evidence>
<evidence type="ECO:0000256" key="10">
    <source>
        <dbReference type="ARBA" id="ARBA00022734"/>
    </source>
</evidence>
<reference evidence="22 23" key="1">
    <citation type="submission" date="2020-08" db="EMBL/GenBank/DDBJ databases">
        <title>Plant Genome Project.</title>
        <authorList>
            <person name="Zhang R.-G."/>
        </authorList>
    </citation>
    <scope>NUCLEOTIDE SEQUENCE [LARGE SCALE GENOMIC DNA]</scope>
    <source>
        <tissue evidence="22">Rhizome</tissue>
    </source>
</reference>
<feature type="binding site" evidence="18">
    <location>
        <position position="363"/>
    </location>
    <ligand>
        <name>ATP</name>
        <dbReference type="ChEBI" id="CHEBI:30616"/>
    </ligand>
</feature>
<dbReference type="GO" id="GO:0005524">
    <property type="term" value="F:ATP binding"/>
    <property type="evidence" value="ECO:0007669"/>
    <property type="project" value="UniProtKB-UniRule"/>
</dbReference>
<evidence type="ECO:0000256" key="9">
    <source>
        <dbReference type="ARBA" id="ARBA00022729"/>
    </source>
</evidence>
<keyword evidence="16" id="KW-0675">Receptor</keyword>
<dbReference type="SUPFAM" id="SSF49899">
    <property type="entry name" value="Concanavalin A-like lectins/glucanases"/>
    <property type="match status" value="1"/>
</dbReference>
<keyword evidence="12" id="KW-0418">Kinase</keyword>
<dbReference type="GO" id="GO:0005886">
    <property type="term" value="C:plasma membrane"/>
    <property type="evidence" value="ECO:0007669"/>
    <property type="project" value="UniProtKB-SubCell"/>
</dbReference>
<dbReference type="Gene3D" id="3.30.200.20">
    <property type="entry name" value="Phosphorylase Kinase, domain 1"/>
    <property type="match status" value="1"/>
</dbReference>
<dbReference type="InterPro" id="IPR019825">
    <property type="entry name" value="Lectin_legB_Mn/Ca_BS"/>
</dbReference>
<evidence type="ECO:0000256" key="13">
    <source>
        <dbReference type="ARBA" id="ARBA00022840"/>
    </source>
</evidence>
<dbReference type="SMART" id="SM00220">
    <property type="entry name" value="S_TKc"/>
    <property type="match status" value="1"/>
</dbReference>
<dbReference type="PROSITE" id="PS50011">
    <property type="entry name" value="PROTEIN_KINASE_DOM"/>
    <property type="match status" value="1"/>
</dbReference>
<evidence type="ECO:0000256" key="4">
    <source>
        <dbReference type="ARBA" id="ARBA00012513"/>
    </source>
</evidence>
<dbReference type="Gene3D" id="1.10.510.10">
    <property type="entry name" value="Transferase(Phosphotransferase) domain 1"/>
    <property type="match status" value="1"/>
</dbReference>
<dbReference type="PROSITE" id="PS00107">
    <property type="entry name" value="PROTEIN_KINASE_ATP"/>
    <property type="match status" value="1"/>
</dbReference>
<dbReference type="InterPro" id="IPR011009">
    <property type="entry name" value="Kinase-like_dom_sf"/>
</dbReference>
<gene>
    <name evidence="22" type="ORF">ZIOFF_025392</name>
</gene>
<comment type="subcellular location">
    <subcellularLocation>
        <location evidence="1">Cell membrane</location>
        <topology evidence="1">Single-pass type I membrane protein</topology>
    </subcellularLocation>
</comment>
<evidence type="ECO:0000256" key="17">
    <source>
        <dbReference type="ARBA" id="ARBA00023180"/>
    </source>
</evidence>
<evidence type="ECO:0000256" key="11">
    <source>
        <dbReference type="ARBA" id="ARBA00022741"/>
    </source>
</evidence>
<keyword evidence="5" id="KW-1003">Cell membrane</keyword>
<name>A0A8J5LEJ6_ZINOF</name>
<dbReference type="GO" id="GO:0004674">
    <property type="term" value="F:protein serine/threonine kinase activity"/>
    <property type="evidence" value="ECO:0007669"/>
    <property type="project" value="UniProtKB-KW"/>
</dbReference>
<dbReference type="FunFam" id="1.10.510.10:FF:000240">
    <property type="entry name" value="Lectin-domain containing receptor kinase A4.3"/>
    <property type="match status" value="1"/>
</dbReference>
<keyword evidence="17" id="KW-0325">Glycoprotein</keyword>
<keyword evidence="13 18" id="KW-0067">ATP-binding</keyword>